<accession>A0AAE0SZ44</accession>
<keyword evidence="1" id="KW-0732">Signal</keyword>
<dbReference type="EMBL" id="JAEAOA010001246">
    <property type="protein sequence ID" value="KAK3600822.1"/>
    <property type="molecule type" value="Genomic_DNA"/>
</dbReference>
<feature type="chain" id="PRO_5042173662" evidence="1">
    <location>
        <begin position="29"/>
        <end position="83"/>
    </location>
</feature>
<organism evidence="2 3">
    <name type="scientific">Potamilus streckersoni</name>
    <dbReference type="NCBI Taxonomy" id="2493646"/>
    <lineage>
        <taxon>Eukaryota</taxon>
        <taxon>Metazoa</taxon>
        <taxon>Spiralia</taxon>
        <taxon>Lophotrochozoa</taxon>
        <taxon>Mollusca</taxon>
        <taxon>Bivalvia</taxon>
        <taxon>Autobranchia</taxon>
        <taxon>Heteroconchia</taxon>
        <taxon>Palaeoheterodonta</taxon>
        <taxon>Unionida</taxon>
        <taxon>Unionoidea</taxon>
        <taxon>Unionidae</taxon>
        <taxon>Ambleminae</taxon>
        <taxon>Lampsilini</taxon>
        <taxon>Potamilus</taxon>
    </lineage>
</organism>
<evidence type="ECO:0000256" key="1">
    <source>
        <dbReference type="SAM" id="SignalP"/>
    </source>
</evidence>
<evidence type="ECO:0000313" key="3">
    <source>
        <dbReference type="Proteomes" id="UP001195483"/>
    </source>
</evidence>
<keyword evidence="3" id="KW-1185">Reference proteome</keyword>
<proteinExistence type="predicted"/>
<evidence type="ECO:0000313" key="2">
    <source>
        <dbReference type="EMBL" id="KAK3600822.1"/>
    </source>
</evidence>
<dbReference type="Proteomes" id="UP001195483">
    <property type="component" value="Unassembled WGS sequence"/>
</dbReference>
<reference evidence="2" key="2">
    <citation type="journal article" date="2021" name="Genome Biol. Evol.">
        <title>Developing a high-quality reference genome for a parasitic bivalve with doubly uniparental inheritance (Bivalvia: Unionida).</title>
        <authorList>
            <person name="Smith C.H."/>
        </authorList>
    </citation>
    <scope>NUCLEOTIDE SEQUENCE</scope>
    <source>
        <strain evidence="2">CHS0354</strain>
        <tissue evidence="2">Mantle</tissue>
    </source>
</reference>
<gene>
    <name evidence="2" type="ORF">CHS0354_020503</name>
</gene>
<comment type="caution">
    <text evidence="2">The sequence shown here is derived from an EMBL/GenBank/DDBJ whole genome shotgun (WGS) entry which is preliminary data.</text>
</comment>
<protein>
    <submittedName>
        <fullName evidence="2">Uncharacterized protein</fullName>
    </submittedName>
</protein>
<dbReference type="AlphaFoldDB" id="A0AAE0SZ44"/>
<reference evidence="2" key="3">
    <citation type="submission" date="2023-05" db="EMBL/GenBank/DDBJ databases">
        <authorList>
            <person name="Smith C.H."/>
        </authorList>
    </citation>
    <scope>NUCLEOTIDE SEQUENCE</scope>
    <source>
        <strain evidence="2">CHS0354</strain>
        <tissue evidence="2">Mantle</tissue>
    </source>
</reference>
<sequence>MVNVHSRMTKETRPASLLLVFLVQGVLSKLQNTQYTTCNKLSNFSCRCGDHGVVDLSAVGLQNGEPSGFLAVFAAVVCVEVVN</sequence>
<reference evidence="2" key="1">
    <citation type="journal article" date="2021" name="Genome Biol. Evol.">
        <title>A High-Quality Reference Genome for a Parasitic Bivalve with Doubly Uniparental Inheritance (Bivalvia: Unionida).</title>
        <authorList>
            <person name="Smith C.H."/>
        </authorList>
    </citation>
    <scope>NUCLEOTIDE SEQUENCE</scope>
    <source>
        <strain evidence="2">CHS0354</strain>
    </source>
</reference>
<feature type="signal peptide" evidence="1">
    <location>
        <begin position="1"/>
        <end position="28"/>
    </location>
</feature>
<name>A0AAE0SZ44_9BIVA</name>